<organism evidence="8 9">
    <name type="scientific">Ornithinibacillus xuwenensis</name>
    <dbReference type="NCBI Taxonomy" id="3144668"/>
    <lineage>
        <taxon>Bacteria</taxon>
        <taxon>Bacillati</taxon>
        <taxon>Bacillota</taxon>
        <taxon>Bacilli</taxon>
        <taxon>Bacillales</taxon>
        <taxon>Bacillaceae</taxon>
        <taxon>Ornithinibacillus</taxon>
    </lineage>
</organism>
<evidence type="ECO:0000256" key="6">
    <source>
        <dbReference type="ARBA" id="ARBA00048785"/>
    </source>
</evidence>
<dbReference type="NCBIfam" id="NF000812">
    <property type="entry name" value="PRK00061.1-4"/>
    <property type="match status" value="1"/>
</dbReference>
<dbReference type="PANTHER" id="PTHR21058:SF0">
    <property type="entry name" value="6,7-DIMETHYL-8-RIBITYLLUMAZINE SYNTHASE"/>
    <property type="match status" value="1"/>
</dbReference>
<evidence type="ECO:0000256" key="2">
    <source>
        <dbReference type="ARBA" id="ARBA00007424"/>
    </source>
</evidence>
<dbReference type="HAMAP" id="MF_00178">
    <property type="entry name" value="Lumazine_synth"/>
    <property type="match status" value="1"/>
</dbReference>
<comment type="pathway">
    <text evidence="1 7">Cofactor biosynthesis; riboflavin biosynthesis; riboflavin from 2-hydroxy-3-oxobutyl phosphate and 5-amino-6-(D-ribitylamino)uracil: step 1/2.</text>
</comment>
<dbReference type="PANTHER" id="PTHR21058">
    <property type="entry name" value="6,7-DIMETHYL-8-RIBITYLLUMAZINE SYNTHASE DMRL SYNTHASE LUMAZINE SYNTHASE"/>
    <property type="match status" value="1"/>
</dbReference>
<keyword evidence="9" id="KW-1185">Reference proteome</keyword>
<feature type="binding site" evidence="7">
    <location>
        <begin position="86"/>
        <end position="87"/>
    </location>
    <ligand>
        <name>(2S)-2-hydroxy-3-oxobutyl phosphate</name>
        <dbReference type="ChEBI" id="CHEBI:58830"/>
    </ligand>
</feature>
<feature type="binding site" evidence="7">
    <location>
        <position position="23"/>
    </location>
    <ligand>
        <name>5-amino-6-(D-ribitylamino)uracil</name>
        <dbReference type="ChEBI" id="CHEBI:15934"/>
    </ligand>
</feature>
<keyword evidence="5 7" id="KW-0808">Transferase</keyword>
<accession>A0ABU9XKH8</accession>
<dbReference type="InterPro" id="IPR036467">
    <property type="entry name" value="LS/RS_sf"/>
</dbReference>
<gene>
    <name evidence="8" type="primary">ribE</name>
    <name evidence="7" type="synonym">ribH</name>
    <name evidence="8" type="ORF">ABC228_13520</name>
</gene>
<evidence type="ECO:0000256" key="1">
    <source>
        <dbReference type="ARBA" id="ARBA00004917"/>
    </source>
</evidence>
<dbReference type="RefSeq" id="WP_345825676.1">
    <property type="nucleotide sequence ID" value="NZ_JBDIML010000004.1"/>
</dbReference>
<evidence type="ECO:0000256" key="4">
    <source>
        <dbReference type="ARBA" id="ARBA00022619"/>
    </source>
</evidence>
<dbReference type="GO" id="GO:0000906">
    <property type="term" value="F:6,7-dimethyl-8-ribityllumazine synthase activity"/>
    <property type="evidence" value="ECO:0007669"/>
    <property type="project" value="UniProtKB-EC"/>
</dbReference>
<comment type="function">
    <text evidence="7">Catalyzes the formation of 6,7-dimethyl-8-ribityllumazine by condensation of 5-amino-6-(D-ribitylamino)uracil with 3,4-dihydroxy-2-butanone 4-phosphate. This is the penultimate step in the biosynthesis of riboflavin.</text>
</comment>
<evidence type="ECO:0000256" key="7">
    <source>
        <dbReference type="HAMAP-Rule" id="MF_00178"/>
    </source>
</evidence>
<dbReference type="Proteomes" id="UP001444625">
    <property type="component" value="Unassembled WGS sequence"/>
</dbReference>
<keyword evidence="4 7" id="KW-0686">Riboflavin biosynthesis</keyword>
<dbReference type="Pfam" id="PF00885">
    <property type="entry name" value="DMRL_synthase"/>
    <property type="match status" value="1"/>
</dbReference>
<feature type="binding site" evidence="7">
    <location>
        <begin position="81"/>
        <end position="83"/>
    </location>
    <ligand>
        <name>5-amino-6-(D-ribitylamino)uracil</name>
        <dbReference type="ChEBI" id="CHEBI:15934"/>
    </ligand>
</feature>
<dbReference type="CDD" id="cd09209">
    <property type="entry name" value="Lumazine_synthase-I"/>
    <property type="match status" value="1"/>
</dbReference>
<name>A0ABU9XKH8_9BACI</name>
<feature type="active site" description="Proton donor" evidence="7">
    <location>
        <position position="89"/>
    </location>
</feature>
<dbReference type="EMBL" id="JBDIML010000004">
    <property type="protein sequence ID" value="MEN2768196.1"/>
    <property type="molecule type" value="Genomic_DNA"/>
</dbReference>
<feature type="binding site" evidence="7">
    <location>
        <begin position="57"/>
        <end position="59"/>
    </location>
    <ligand>
        <name>5-amino-6-(D-ribitylamino)uracil</name>
        <dbReference type="ChEBI" id="CHEBI:15934"/>
    </ligand>
</feature>
<protein>
    <recommendedName>
        <fullName evidence="3 7">6,7-dimethyl-8-ribityllumazine synthase</fullName>
        <shortName evidence="7">DMRL synthase</shortName>
        <shortName evidence="7">LS</shortName>
        <shortName evidence="7">Lumazine synthase</shortName>
        <ecNumber evidence="3 7">2.5.1.78</ecNumber>
    </recommendedName>
</protein>
<dbReference type="InterPro" id="IPR002180">
    <property type="entry name" value="LS/RS"/>
</dbReference>
<dbReference type="InterPro" id="IPR034964">
    <property type="entry name" value="LS"/>
</dbReference>
<feature type="binding site" evidence="7">
    <location>
        <position position="114"/>
    </location>
    <ligand>
        <name>5-amino-6-(D-ribitylamino)uracil</name>
        <dbReference type="ChEBI" id="CHEBI:15934"/>
    </ligand>
</feature>
<dbReference type="EC" id="2.5.1.78" evidence="3 7"/>
<evidence type="ECO:0000313" key="9">
    <source>
        <dbReference type="Proteomes" id="UP001444625"/>
    </source>
</evidence>
<dbReference type="SUPFAM" id="SSF52121">
    <property type="entry name" value="Lumazine synthase"/>
    <property type="match status" value="1"/>
</dbReference>
<feature type="binding site" evidence="7">
    <location>
        <position position="128"/>
    </location>
    <ligand>
        <name>(2S)-2-hydroxy-3-oxobutyl phosphate</name>
        <dbReference type="ChEBI" id="CHEBI:58830"/>
    </ligand>
</feature>
<proteinExistence type="inferred from homology"/>
<sequence>MGQIFEGNLVGTDLRIGVVVGRFNEFITSKLLDGALDTLKRHGVQEDNIDIAWVPGAFEIPIVAQKMAKQDKYDAVITLGTVIRGATPHFDYVCSEAAKGISRVSLETGKPVIFGILTTETIEQAIERAGTKAGNKGAESAVSAIEMANILTRF</sequence>
<reference evidence="8 9" key="1">
    <citation type="submission" date="2024-05" db="EMBL/GenBank/DDBJ databases">
        <authorList>
            <person name="Haq I."/>
            <person name="Ullah Z."/>
            <person name="Ahmad R."/>
            <person name="Li M."/>
            <person name="Tong Y."/>
        </authorList>
    </citation>
    <scope>NUCLEOTIDE SEQUENCE [LARGE SCALE GENOMIC DNA]</scope>
    <source>
        <strain evidence="8 9">16A2E</strain>
    </source>
</reference>
<comment type="subunit">
    <text evidence="7">Forms an icosahedral capsid composed of 60 subunits, arranged as a dodecamer of pentamers.</text>
</comment>
<comment type="catalytic activity">
    <reaction evidence="6 7">
        <text>(2S)-2-hydroxy-3-oxobutyl phosphate + 5-amino-6-(D-ribitylamino)uracil = 6,7-dimethyl-8-(1-D-ribityl)lumazine + phosphate + 2 H2O + H(+)</text>
        <dbReference type="Rhea" id="RHEA:26152"/>
        <dbReference type="ChEBI" id="CHEBI:15377"/>
        <dbReference type="ChEBI" id="CHEBI:15378"/>
        <dbReference type="ChEBI" id="CHEBI:15934"/>
        <dbReference type="ChEBI" id="CHEBI:43474"/>
        <dbReference type="ChEBI" id="CHEBI:58201"/>
        <dbReference type="ChEBI" id="CHEBI:58830"/>
        <dbReference type="EC" id="2.5.1.78"/>
    </reaction>
</comment>
<evidence type="ECO:0000313" key="8">
    <source>
        <dbReference type="EMBL" id="MEN2768196.1"/>
    </source>
</evidence>
<dbReference type="NCBIfam" id="TIGR00114">
    <property type="entry name" value="lumazine-synth"/>
    <property type="match status" value="1"/>
</dbReference>
<evidence type="ECO:0000256" key="3">
    <source>
        <dbReference type="ARBA" id="ARBA00012664"/>
    </source>
</evidence>
<dbReference type="Gene3D" id="3.40.50.960">
    <property type="entry name" value="Lumazine/riboflavin synthase"/>
    <property type="match status" value="1"/>
</dbReference>
<comment type="similarity">
    <text evidence="2 7">Belongs to the DMRL synthase family.</text>
</comment>
<comment type="caution">
    <text evidence="8">The sequence shown here is derived from an EMBL/GenBank/DDBJ whole genome shotgun (WGS) entry which is preliminary data.</text>
</comment>
<evidence type="ECO:0000256" key="5">
    <source>
        <dbReference type="ARBA" id="ARBA00022679"/>
    </source>
</evidence>